<dbReference type="Gene3D" id="1.25.50.20">
    <property type="match status" value="1"/>
</dbReference>
<keyword evidence="16" id="KW-1185">Reference proteome</keyword>
<dbReference type="InterPro" id="IPR045357">
    <property type="entry name" value="Aminopeptidase_N-like_N"/>
</dbReference>
<evidence type="ECO:0000256" key="3">
    <source>
        <dbReference type="ARBA" id="ARBA00022670"/>
    </source>
</evidence>
<organism evidence="15 16">
    <name type="scientific">[Candida] arabinofermentans NRRL YB-2248</name>
    <dbReference type="NCBI Taxonomy" id="983967"/>
    <lineage>
        <taxon>Eukaryota</taxon>
        <taxon>Fungi</taxon>
        <taxon>Dikarya</taxon>
        <taxon>Ascomycota</taxon>
        <taxon>Saccharomycotina</taxon>
        <taxon>Pichiomycetes</taxon>
        <taxon>Pichiales</taxon>
        <taxon>Pichiaceae</taxon>
        <taxon>Ogataea</taxon>
        <taxon>Ogataea/Candida clade</taxon>
    </lineage>
</organism>
<proteinExistence type="inferred from homology"/>
<evidence type="ECO:0000256" key="5">
    <source>
        <dbReference type="ARBA" id="ARBA00022801"/>
    </source>
</evidence>
<dbReference type="SUPFAM" id="SSF55486">
    <property type="entry name" value="Metalloproteases ('zincins'), catalytic domain"/>
    <property type="match status" value="1"/>
</dbReference>
<dbReference type="InterPro" id="IPR024571">
    <property type="entry name" value="ERAP1-like_C_dom"/>
</dbReference>
<feature type="binding site" evidence="9">
    <location>
        <position position="355"/>
    </location>
    <ligand>
        <name>Zn(2+)</name>
        <dbReference type="ChEBI" id="CHEBI:29105"/>
        <note>catalytic</note>
    </ligand>
</feature>
<evidence type="ECO:0000259" key="13">
    <source>
        <dbReference type="Pfam" id="PF11838"/>
    </source>
</evidence>
<dbReference type="InterPro" id="IPR027268">
    <property type="entry name" value="Peptidase_M4/M1_CTD_sf"/>
</dbReference>
<dbReference type="PANTHER" id="PTHR11533">
    <property type="entry name" value="PROTEASE M1 ZINC METALLOPROTEASE"/>
    <property type="match status" value="1"/>
</dbReference>
<dbReference type="GO" id="GO:0070006">
    <property type="term" value="F:metalloaminopeptidase activity"/>
    <property type="evidence" value="ECO:0007669"/>
    <property type="project" value="TreeGrafter"/>
</dbReference>
<keyword evidence="3 11" id="KW-0645">Protease</keyword>
<evidence type="ECO:0000256" key="10">
    <source>
        <dbReference type="PIRSR" id="PIRSR634016-4"/>
    </source>
</evidence>
<dbReference type="GO" id="GO:0006508">
    <property type="term" value="P:proteolysis"/>
    <property type="evidence" value="ECO:0007669"/>
    <property type="project" value="UniProtKB-KW"/>
</dbReference>
<keyword evidence="4 9" id="KW-0479">Metal-binding</keyword>
<evidence type="ECO:0000256" key="6">
    <source>
        <dbReference type="ARBA" id="ARBA00022833"/>
    </source>
</evidence>
<dbReference type="InterPro" id="IPR001930">
    <property type="entry name" value="Peptidase_M1"/>
</dbReference>
<evidence type="ECO:0000256" key="2">
    <source>
        <dbReference type="ARBA" id="ARBA00022438"/>
    </source>
</evidence>
<sequence length="870" mass="97921">MCTSTIKYPDSSIHQALPADVKAQHYKLHFSNIDSEANTFSGLTSIQLDILKDINSIKLNQKYLNIISAKAILNITKTEIEIPIITTIKDDIEETVEFKFGEKLSNGSITLIINYNGKIRTDMGGFYNSSYTGENGELQTILCTQFEAVDARSAFPCYDEPNAKATFDVSLTVDSSLEVLGNMPILHSKTLDDGKKGPPQSSTDGNTDLKLVTFQTTPLMSTYLLAWTIGKFEYVEGFTKTTNLPIRIYTIPGQSKNGEFALSVAIKAVEYLSKIFDVEYPLPKLDLVAVPAFGANAMENWGLVVFRSTALLYDPIKSDAKYMQKVAYVVSHEISHSWFGNYCTMNWWSDLWLNESFATYVGWLCVDSMYPNWKVFTDFISTATGKAMDLDSLRNSHPVEVQVYYAKEIDEIFDAISYLKGGSIVRMVAESIGIELFLKGVSNYLKKYSFGNAKSNDLWDAISDVSGENITTLVEPWIRSVGFPYLSVKHVDNDNNLQITQQRFLSSGDVKSQEDQIIWWIPNESMTGKTKIIPSDGFLKLNKDSIGFYRVIYEESLLNNIIENLDKLSSEDKIGLVADTLAGSQAGLVKSSQFLKLISSMKNEDDFAVWLEIAGRLSSLKDLFFDDDKTLSQLSDFAKDLYGGKFLELIEKPTDSLSFLETNLRSLLFSLTGTAGLSKTLEFAKSSIQLNEIEPSLRQGVFISLLSNKETCTKENFQLVLNDVLKPSSIDSRELALGALGLVAKPEEFSKQIFELYFSKSLPEMDYLFLTMSLVSNPLTKKLFWEFFKDNFTKFKSETAMWTLDRMIKSFLPYLSSEELLVDVSDFFSKVETTGFDKGLKQGLDAIQTNVEWIKRDRESVKEWLTSAGY</sequence>
<dbReference type="Gene3D" id="2.60.40.1910">
    <property type="match status" value="1"/>
</dbReference>
<accession>A0A1E4T854</accession>
<feature type="binding site" evidence="9">
    <location>
        <position position="332"/>
    </location>
    <ligand>
        <name>Zn(2+)</name>
        <dbReference type="ChEBI" id="CHEBI:29105"/>
        <note>catalytic</note>
    </ligand>
</feature>
<evidence type="ECO:0000256" key="7">
    <source>
        <dbReference type="ARBA" id="ARBA00023049"/>
    </source>
</evidence>
<dbReference type="FunFam" id="1.10.390.10:FF:000001">
    <property type="entry name" value="Aminopeptidase"/>
    <property type="match status" value="1"/>
</dbReference>
<dbReference type="EC" id="3.4.11.-" evidence="11"/>
<evidence type="ECO:0000256" key="8">
    <source>
        <dbReference type="PIRSR" id="PIRSR634016-1"/>
    </source>
</evidence>
<dbReference type="Pfam" id="PF11838">
    <property type="entry name" value="ERAP1_C"/>
    <property type="match status" value="1"/>
</dbReference>
<dbReference type="CDD" id="cd09601">
    <property type="entry name" value="M1_APN-Q_like"/>
    <property type="match status" value="1"/>
</dbReference>
<comment type="similarity">
    <text evidence="1 11">Belongs to the peptidase M1 family.</text>
</comment>
<feature type="site" description="Transition state stabilizer" evidence="10">
    <location>
        <position position="418"/>
    </location>
</feature>
<dbReference type="Pfam" id="PF01433">
    <property type="entry name" value="Peptidase_M1"/>
    <property type="match status" value="1"/>
</dbReference>
<evidence type="ECO:0000256" key="11">
    <source>
        <dbReference type="RuleBase" id="RU364040"/>
    </source>
</evidence>
<keyword evidence="7 11" id="KW-0482">Metalloprotease</keyword>
<evidence type="ECO:0000313" key="16">
    <source>
        <dbReference type="Proteomes" id="UP000094801"/>
    </source>
</evidence>
<dbReference type="InterPro" id="IPR042097">
    <property type="entry name" value="Aminopeptidase_N-like_N_sf"/>
</dbReference>
<feature type="domain" description="ERAP1-like C-terminal" evidence="13">
    <location>
        <begin position="538"/>
        <end position="848"/>
    </location>
</feature>
<name>A0A1E4T854_9ASCO</name>
<dbReference type="STRING" id="983967.A0A1E4T854"/>
<evidence type="ECO:0000256" key="1">
    <source>
        <dbReference type="ARBA" id="ARBA00010136"/>
    </source>
</evidence>
<evidence type="ECO:0000256" key="4">
    <source>
        <dbReference type="ARBA" id="ARBA00022723"/>
    </source>
</evidence>
<dbReference type="GO" id="GO:0042277">
    <property type="term" value="F:peptide binding"/>
    <property type="evidence" value="ECO:0007669"/>
    <property type="project" value="TreeGrafter"/>
</dbReference>
<dbReference type="InterPro" id="IPR050344">
    <property type="entry name" value="Peptidase_M1_aminopeptidases"/>
</dbReference>
<dbReference type="EMBL" id="KV453847">
    <property type="protein sequence ID" value="ODV87911.1"/>
    <property type="molecule type" value="Genomic_DNA"/>
</dbReference>
<dbReference type="Pfam" id="PF17900">
    <property type="entry name" value="Peptidase_M1_N"/>
    <property type="match status" value="1"/>
</dbReference>
<reference evidence="16" key="1">
    <citation type="submission" date="2016-04" db="EMBL/GenBank/DDBJ databases">
        <title>Comparative genomics of biotechnologically important yeasts.</title>
        <authorList>
            <consortium name="DOE Joint Genome Institute"/>
            <person name="Riley R."/>
            <person name="Haridas S."/>
            <person name="Wolfe K.H."/>
            <person name="Lopes M.R."/>
            <person name="Hittinger C.T."/>
            <person name="Goker M."/>
            <person name="Salamov A."/>
            <person name="Wisecaver J."/>
            <person name="Long T.M."/>
            <person name="Aerts A.L."/>
            <person name="Barry K."/>
            <person name="Choi C."/>
            <person name="Clum A."/>
            <person name="Coughlan A.Y."/>
            <person name="Deshpande S."/>
            <person name="Douglass A.P."/>
            <person name="Hanson S.J."/>
            <person name="Klenk H.-P."/>
            <person name="Labutti K."/>
            <person name="Lapidus A."/>
            <person name="Lindquist E."/>
            <person name="Lipzen A."/>
            <person name="Meier-Kolthoff J.P."/>
            <person name="Ohm R.A."/>
            <person name="Otillar R.P."/>
            <person name="Pangilinan J."/>
            <person name="Peng Y."/>
            <person name="Rokas A."/>
            <person name="Rosa C.A."/>
            <person name="Scheuner C."/>
            <person name="Sibirny A.A."/>
            <person name="Slot J.C."/>
            <person name="Stielow J.B."/>
            <person name="Sun H."/>
            <person name="Kurtzman C.P."/>
            <person name="Blackwell M."/>
            <person name="Grigoriev I.V."/>
            <person name="Jeffries T.W."/>
        </authorList>
    </citation>
    <scope>NUCLEOTIDE SEQUENCE [LARGE SCALE GENOMIC DNA]</scope>
    <source>
        <strain evidence="16">NRRL YB-2248</strain>
    </source>
</reference>
<feature type="domain" description="Aminopeptidase N-like N-terminal" evidence="14">
    <location>
        <begin position="23"/>
        <end position="224"/>
    </location>
</feature>
<evidence type="ECO:0000259" key="12">
    <source>
        <dbReference type="Pfam" id="PF01433"/>
    </source>
</evidence>
<dbReference type="OrthoDB" id="10031169at2759"/>
<dbReference type="SUPFAM" id="SSF63737">
    <property type="entry name" value="Leukotriene A4 hydrolase N-terminal domain"/>
    <property type="match status" value="1"/>
</dbReference>
<protein>
    <recommendedName>
        <fullName evidence="11">Aminopeptidase</fullName>
        <ecNumber evidence="11">3.4.11.-</ecNumber>
    </recommendedName>
</protein>
<dbReference type="Gene3D" id="1.10.390.10">
    <property type="entry name" value="Neutral Protease Domain 2"/>
    <property type="match status" value="1"/>
</dbReference>
<evidence type="ECO:0000256" key="9">
    <source>
        <dbReference type="PIRSR" id="PIRSR634016-3"/>
    </source>
</evidence>
<keyword evidence="5 11" id="KW-0378">Hydrolase</keyword>
<evidence type="ECO:0000259" key="14">
    <source>
        <dbReference type="Pfam" id="PF17900"/>
    </source>
</evidence>
<dbReference type="GO" id="GO:0005737">
    <property type="term" value="C:cytoplasm"/>
    <property type="evidence" value="ECO:0007669"/>
    <property type="project" value="TreeGrafter"/>
</dbReference>
<dbReference type="GO" id="GO:0008270">
    <property type="term" value="F:zinc ion binding"/>
    <property type="evidence" value="ECO:0007669"/>
    <property type="project" value="UniProtKB-UniRule"/>
</dbReference>
<gene>
    <name evidence="15" type="ORF">CANARDRAFT_193344</name>
</gene>
<dbReference type="InterPro" id="IPR014782">
    <property type="entry name" value="Peptidase_M1_dom"/>
</dbReference>
<dbReference type="GO" id="GO:0043171">
    <property type="term" value="P:peptide catabolic process"/>
    <property type="evidence" value="ECO:0007669"/>
    <property type="project" value="TreeGrafter"/>
</dbReference>
<dbReference type="PRINTS" id="PR00756">
    <property type="entry name" value="ALADIPTASE"/>
</dbReference>
<dbReference type="PANTHER" id="PTHR11533:SF171">
    <property type="entry name" value="AMINOPEPTIDASE"/>
    <property type="match status" value="1"/>
</dbReference>
<keyword evidence="2 11" id="KW-0031">Aminopeptidase</keyword>
<dbReference type="InterPro" id="IPR034016">
    <property type="entry name" value="M1_APN-typ"/>
</dbReference>
<comment type="cofactor">
    <cofactor evidence="9 11">
        <name>Zn(2+)</name>
        <dbReference type="ChEBI" id="CHEBI:29105"/>
    </cofactor>
    <text evidence="9 11">Binds 1 zinc ion per subunit.</text>
</comment>
<feature type="domain" description="Peptidase M1 membrane alanine aminopeptidase" evidence="12">
    <location>
        <begin position="260"/>
        <end position="477"/>
    </location>
</feature>
<feature type="active site" description="Proton acceptor" evidence="8">
    <location>
        <position position="333"/>
    </location>
</feature>
<dbReference type="Gene3D" id="2.60.40.1730">
    <property type="entry name" value="tricorn interacting facor f3 domain"/>
    <property type="match status" value="1"/>
</dbReference>
<keyword evidence="6 9" id="KW-0862">Zinc</keyword>
<evidence type="ECO:0000313" key="15">
    <source>
        <dbReference type="EMBL" id="ODV87911.1"/>
    </source>
</evidence>
<dbReference type="Proteomes" id="UP000094801">
    <property type="component" value="Unassembled WGS sequence"/>
</dbReference>
<dbReference type="GO" id="GO:0016020">
    <property type="term" value="C:membrane"/>
    <property type="evidence" value="ECO:0007669"/>
    <property type="project" value="TreeGrafter"/>
</dbReference>
<feature type="binding site" evidence="9">
    <location>
        <position position="336"/>
    </location>
    <ligand>
        <name>Zn(2+)</name>
        <dbReference type="ChEBI" id="CHEBI:29105"/>
        <note>catalytic</note>
    </ligand>
</feature>
<dbReference type="AlphaFoldDB" id="A0A1E4T854"/>